<evidence type="ECO:0000256" key="2">
    <source>
        <dbReference type="ARBA" id="ARBA00022602"/>
    </source>
</evidence>
<dbReference type="InterPro" id="IPR020965">
    <property type="entry name" value="Prenyltransferase_CloQ"/>
</dbReference>
<protein>
    <submittedName>
        <fullName evidence="4">Aromatic prenyltransferase Orf2</fullName>
    </submittedName>
</protein>
<dbReference type="SFLD" id="SFLDS00036">
    <property type="entry name" value="Aromatic_Prenyltransferase"/>
    <property type="match status" value="1"/>
</dbReference>
<dbReference type="OrthoDB" id="4515750at2"/>
<dbReference type="STRING" id="310782.SAMN05216499_110161"/>
<proteinExistence type="inferred from homology"/>
<dbReference type="SUPFAM" id="SSF143492">
    <property type="entry name" value="Prenyltransferase-like"/>
    <property type="match status" value="1"/>
</dbReference>
<evidence type="ECO:0000256" key="1">
    <source>
        <dbReference type="ARBA" id="ARBA00005368"/>
    </source>
</evidence>
<evidence type="ECO:0000313" key="4">
    <source>
        <dbReference type="EMBL" id="SHM36355.1"/>
    </source>
</evidence>
<keyword evidence="2" id="KW-0637">Prenyltransferase</keyword>
<dbReference type="EMBL" id="FRBI01000010">
    <property type="protein sequence ID" value="SHM36355.1"/>
    <property type="molecule type" value="Genomic_DNA"/>
</dbReference>
<reference evidence="4 5" key="1">
    <citation type="submission" date="2016-11" db="EMBL/GenBank/DDBJ databases">
        <authorList>
            <person name="Jaros S."/>
            <person name="Januszkiewicz K."/>
            <person name="Wedrychowicz H."/>
        </authorList>
    </citation>
    <scope>NUCLEOTIDE SEQUENCE [LARGE SCALE GENOMIC DNA]</scope>
    <source>
        <strain evidence="4 5">CGMCC 4.2025</strain>
    </source>
</reference>
<name>A0A1M7I6P4_9ACTN</name>
<evidence type="ECO:0000256" key="3">
    <source>
        <dbReference type="ARBA" id="ARBA00022679"/>
    </source>
</evidence>
<dbReference type="AlphaFoldDB" id="A0A1M7I6P4"/>
<dbReference type="SFLD" id="SFLDG01163">
    <property type="entry name" value="II"/>
    <property type="match status" value="1"/>
</dbReference>
<gene>
    <name evidence="4" type="ORF">SAMN05216499_110161</name>
</gene>
<accession>A0A1M7I6P4</accession>
<evidence type="ECO:0000313" key="5">
    <source>
        <dbReference type="Proteomes" id="UP000184111"/>
    </source>
</evidence>
<dbReference type="InterPro" id="IPR033964">
    <property type="entry name" value="ABBA"/>
</dbReference>
<dbReference type="CDD" id="cd13931">
    <property type="entry name" value="PT-CloQ_NphB"/>
    <property type="match status" value="1"/>
</dbReference>
<keyword evidence="5" id="KW-1185">Reference proteome</keyword>
<dbReference type="GO" id="GO:0004659">
    <property type="term" value="F:prenyltransferase activity"/>
    <property type="evidence" value="ECO:0007669"/>
    <property type="project" value="UniProtKB-KW"/>
</dbReference>
<keyword evidence="3 4" id="KW-0808">Transferase</keyword>
<dbReference type="Proteomes" id="UP000184111">
    <property type="component" value="Unassembled WGS sequence"/>
</dbReference>
<dbReference type="Pfam" id="PF11468">
    <property type="entry name" value="PTase_Orf2"/>
    <property type="match status" value="1"/>
</dbReference>
<dbReference type="RefSeq" id="WP_073499477.1">
    <property type="nucleotide sequence ID" value="NZ_FRBI01000010.1"/>
</dbReference>
<dbReference type="InterPro" id="IPR036239">
    <property type="entry name" value="PrenylTrfase-like_sf"/>
</dbReference>
<comment type="similarity">
    <text evidence="1">Belongs to the aromatic prenyltransferase family.</text>
</comment>
<organism evidence="4 5">
    <name type="scientific">Actinacidiphila paucisporea</name>
    <dbReference type="NCBI Taxonomy" id="310782"/>
    <lineage>
        <taxon>Bacteria</taxon>
        <taxon>Bacillati</taxon>
        <taxon>Actinomycetota</taxon>
        <taxon>Actinomycetes</taxon>
        <taxon>Kitasatosporales</taxon>
        <taxon>Streptomycetaceae</taxon>
        <taxon>Actinacidiphila</taxon>
    </lineage>
</organism>
<sequence length="310" mass="33638">MSEAAPTPQEGAIQALHSAIEEAAGLLEVEYARDRVLRILDLYGGDLAEGVVAFRVSTGARRAGELDCRFTVPRDTDPYELAVKNGLLADTDHPVSRLLADISENCPVDGYGIDFGVVKGFKKIWVVLPRTELQPVAHLAGIASMPPSLGASLDFIARHGLGDTVGLLGIDYVGRTVNIYFGEPPEGGIAPESVRSMLREIDQAEPSEQALRLGQQAFGVYVTLSWDSPLIERISFAVATTDPASLPVELDDRIDLFVRHVRAADPDTKFVYAVASQPDGEYYKLQSYYRWGSGVPEIMQLPEGVLADPV</sequence>